<dbReference type="Pfam" id="PF12051">
    <property type="entry name" value="DUF3533"/>
    <property type="match status" value="1"/>
</dbReference>
<dbReference type="Proteomes" id="UP000800097">
    <property type="component" value="Unassembled WGS sequence"/>
</dbReference>
<name>A0A6A6JGM9_WESOR</name>
<feature type="transmembrane region" description="Helical" evidence="2">
    <location>
        <begin position="276"/>
        <end position="298"/>
    </location>
</feature>
<proteinExistence type="predicted"/>
<reference evidence="4" key="1">
    <citation type="journal article" date="2020" name="Stud. Mycol.">
        <title>101 Dothideomycetes genomes: a test case for predicting lifestyles and emergence of pathogens.</title>
        <authorList>
            <person name="Haridas S."/>
            <person name="Albert R."/>
            <person name="Binder M."/>
            <person name="Bloem J."/>
            <person name="Labutti K."/>
            <person name="Salamov A."/>
            <person name="Andreopoulos B."/>
            <person name="Baker S."/>
            <person name="Barry K."/>
            <person name="Bills G."/>
            <person name="Bluhm B."/>
            <person name="Cannon C."/>
            <person name="Castanera R."/>
            <person name="Culley D."/>
            <person name="Daum C."/>
            <person name="Ezra D."/>
            <person name="Gonzalez J."/>
            <person name="Henrissat B."/>
            <person name="Kuo A."/>
            <person name="Liang C."/>
            <person name="Lipzen A."/>
            <person name="Lutzoni F."/>
            <person name="Magnuson J."/>
            <person name="Mondo S."/>
            <person name="Nolan M."/>
            <person name="Ohm R."/>
            <person name="Pangilinan J."/>
            <person name="Park H.-J."/>
            <person name="Ramirez L."/>
            <person name="Alfaro M."/>
            <person name="Sun H."/>
            <person name="Tritt A."/>
            <person name="Yoshinaga Y."/>
            <person name="Zwiers L.-H."/>
            <person name="Turgeon B."/>
            <person name="Goodwin S."/>
            <person name="Spatafora J."/>
            <person name="Crous P."/>
            <person name="Grigoriev I."/>
        </authorList>
    </citation>
    <scope>NUCLEOTIDE SEQUENCE</scope>
    <source>
        <strain evidence="4">CBS 379.55</strain>
    </source>
</reference>
<feature type="transmembrane region" description="Helical" evidence="2">
    <location>
        <begin position="398"/>
        <end position="417"/>
    </location>
</feature>
<keyword evidence="2" id="KW-1133">Transmembrane helix</keyword>
<dbReference type="PANTHER" id="PTHR34814">
    <property type="entry name" value="NITROSOGUANIDINE RESISTANCE PROTEIN SNG1"/>
    <property type="match status" value="1"/>
</dbReference>
<evidence type="ECO:0000256" key="1">
    <source>
        <dbReference type="SAM" id="MobiDB-lite"/>
    </source>
</evidence>
<feature type="region of interest" description="Disordered" evidence="1">
    <location>
        <begin position="435"/>
        <end position="457"/>
    </location>
</feature>
<dbReference type="AlphaFoldDB" id="A0A6A6JGM9"/>
<dbReference type="PANTHER" id="PTHR34814:SF2">
    <property type="entry name" value="DUF3533 DOMAIN-CONTAINING PROTEIN"/>
    <property type="match status" value="1"/>
</dbReference>
<protein>
    <recommendedName>
        <fullName evidence="3">DUF3533 domain-containing protein</fullName>
    </recommendedName>
</protein>
<keyword evidence="5" id="KW-1185">Reference proteome</keyword>
<feature type="transmembrane region" description="Helical" evidence="2">
    <location>
        <begin position="366"/>
        <end position="386"/>
    </location>
</feature>
<evidence type="ECO:0000313" key="5">
    <source>
        <dbReference type="Proteomes" id="UP000800097"/>
    </source>
</evidence>
<keyword evidence="2" id="KW-0812">Transmembrane</keyword>
<accession>A0A6A6JGM9</accession>
<gene>
    <name evidence="4" type="ORF">EI97DRAFT_433994</name>
</gene>
<feature type="transmembrane region" description="Helical" evidence="2">
    <location>
        <begin position="304"/>
        <end position="321"/>
    </location>
</feature>
<sequence>MAKFKISSLRTVRQWPTLTKDNRVSFFSNDWKSSRPKFVRPVIGGGVMFMLLFLGACSYFYGTLYHSNYRYDNFRVLAVDYDGGVIGRSLQAAYQQLEGPHFFNLEFRSPSEYPSDDNVLHAVWEGKYWAAIFATEGASERLGAAIQGDNADRYNPAEALHYIWNGQYYPVFSTSVVKANIQTLVAATRIAYNRINGTGASAMLDQRNPAAVQALLNPIAATERNIKDASYSAAVLYGTIGSVTPVLSQFFFLLLLNGMFLEYQLYTQVTVGSSLVVRLGAGIFYSLGSALVQAGYWWAFGEDWDVNGAQFILTWLVLWVLMMDHQLLLETAFLLVPLPATPFIMLIWMFMNIPSTLSPLELQAGFFHWAMAIPGYNAYATLVTIWTGGARNRLYRTLPILFAWLVAGLIGTTLAHWRACHLAFKRQRVDVLERRDDKSGEAGQPAEGVMVSNQPAV</sequence>
<feature type="transmembrane region" description="Helical" evidence="2">
    <location>
        <begin position="333"/>
        <end position="351"/>
    </location>
</feature>
<dbReference type="GeneID" id="54551684"/>
<dbReference type="InterPro" id="IPR022703">
    <property type="entry name" value="DUF3533"/>
</dbReference>
<evidence type="ECO:0000313" key="4">
    <source>
        <dbReference type="EMBL" id="KAF2275582.1"/>
    </source>
</evidence>
<feature type="transmembrane region" description="Helical" evidence="2">
    <location>
        <begin position="42"/>
        <end position="61"/>
    </location>
</feature>
<keyword evidence="2" id="KW-0472">Membrane</keyword>
<evidence type="ECO:0000256" key="2">
    <source>
        <dbReference type="SAM" id="Phobius"/>
    </source>
</evidence>
<dbReference type="InterPro" id="IPR053001">
    <property type="entry name" value="MNNG_permease-like"/>
</dbReference>
<dbReference type="OrthoDB" id="2140105at2759"/>
<dbReference type="RefSeq" id="XP_033653121.1">
    <property type="nucleotide sequence ID" value="XM_033798509.1"/>
</dbReference>
<evidence type="ECO:0000259" key="3">
    <source>
        <dbReference type="Pfam" id="PF12051"/>
    </source>
</evidence>
<feature type="transmembrane region" description="Helical" evidence="2">
    <location>
        <begin position="234"/>
        <end position="256"/>
    </location>
</feature>
<organism evidence="4 5">
    <name type="scientific">Westerdykella ornata</name>
    <dbReference type="NCBI Taxonomy" id="318751"/>
    <lineage>
        <taxon>Eukaryota</taxon>
        <taxon>Fungi</taxon>
        <taxon>Dikarya</taxon>
        <taxon>Ascomycota</taxon>
        <taxon>Pezizomycotina</taxon>
        <taxon>Dothideomycetes</taxon>
        <taxon>Pleosporomycetidae</taxon>
        <taxon>Pleosporales</taxon>
        <taxon>Sporormiaceae</taxon>
        <taxon>Westerdykella</taxon>
    </lineage>
</organism>
<dbReference type="EMBL" id="ML986496">
    <property type="protein sequence ID" value="KAF2275582.1"/>
    <property type="molecule type" value="Genomic_DNA"/>
</dbReference>
<feature type="domain" description="DUF3533" evidence="3">
    <location>
        <begin position="47"/>
        <end position="407"/>
    </location>
</feature>
<dbReference type="GO" id="GO:0016020">
    <property type="term" value="C:membrane"/>
    <property type="evidence" value="ECO:0007669"/>
    <property type="project" value="TreeGrafter"/>
</dbReference>